<dbReference type="GO" id="GO:0030488">
    <property type="term" value="P:tRNA methylation"/>
    <property type="evidence" value="ECO:0000318"/>
    <property type="project" value="GO_Central"/>
</dbReference>
<dbReference type="EMBL" id="CM000884">
    <property type="protein sequence ID" value="KQJ82003.1"/>
    <property type="molecule type" value="Genomic_DNA"/>
</dbReference>
<dbReference type="Gramene" id="KQJ82003">
    <property type="protein sequence ID" value="KQJ82003"/>
    <property type="gene ID" value="BRADI_5g04790v3"/>
</dbReference>
<dbReference type="FunFam" id="3.40.50.150:FF:000227">
    <property type="entry name" value="tRNA (adenine(58)-N(1))-methyltransferase"/>
    <property type="match status" value="1"/>
</dbReference>
<dbReference type="EnsemblPlants" id="PNT60784">
    <property type="protein sequence ID" value="PNT60784"/>
    <property type="gene ID" value="BRADI_5g04790v3"/>
</dbReference>
<dbReference type="Pfam" id="PF08704">
    <property type="entry name" value="GCD14"/>
    <property type="match status" value="1"/>
</dbReference>
<dbReference type="GO" id="GO:0160107">
    <property type="term" value="F:tRNA (adenine(58)-N1)-methyltransferase activity"/>
    <property type="evidence" value="ECO:0007669"/>
    <property type="project" value="UniProtKB-EC"/>
</dbReference>
<comment type="catalytic activity">
    <reaction evidence="8">
        <text>adenosine(58) in tRNA + S-adenosyl-L-methionine = N(1)-methyladenosine(58) in tRNA + S-adenosyl-L-homocysteine + H(+)</text>
        <dbReference type="Rhea" id="RHEA:43152"/>
        <dbReference type="Rhea" id="RHEA-COMP:10365"/>
        <dbReference type="Rhea" id="RHEA-COMP:10366"/>
        <dbReference type="ChEBI" id="CHEBI:15378"/>
        <dbReference type="ChEBI" id="CHEBI:57856"/>
        <dbReference type="ChEBI" id="CHEBI:59789"/>
        <dbReference type="ChEBI" id="CHEBI:74411"/>
        <dbReference type="ChEBI" id="CHEBI:74491"/>
        <dbReference type="EC" id="2.1.1.220"/>
    </reaction>
</comment>
<dbReference type="RefSeq" id="XP_003579373.1">
    <property type="nucleotide sequence ID" value="XM_003579325.4"/>
</dbReference>
<evidence type="ECO:0000256" key="8">
    <source>
        <dbReference type="PIRNR" id="PIRNR017269"/>
    </source>
</evidence>
<dbReference type="OMA" id="PCIEQSL"/>
<dbReference type="CDD" id="cd02440">
    <property type="entry name" value="AdoMet_MTases"/>
    <property type="match status" value="1"/>
</dbReference>
<dbReference type="OrthoDB" id="1925287at2759"/>
<evidence type="ECO:0000256" key="9">
    <source>
        <dbReference type="PIRSR" id="PIRSR017269-1"/>
    </source>
</evidence>
<keyword evidence="5 8" id="KW-0949">S-adenosyl-L-methionine</keyword>
<accession>I1IWL0</accession>
<dbReference type="EMBL" id="CM000884">
    <property type="protein sequence ID" value="PNT60784.1"/>
    <property type="molecule type" value="Genomic_DNA"/>
</dbReference>
<evidence type="ECO:0000259" key="10">
    <source>
        <dbReference type="Pfam" id="PF08704"/>
    </source>
</evidence>
<feature type="binding site" evidence="9">
    <location>
        <position position="200"/>
    </location>
    <ligand>
        <name>S-adenosyl-L-methionine</name>
        <dbReference type="ChEBI" id="CHEBI:59789"/>
    </ligand>
</feature>
<feature type="binding site" evidence="9">
    <location>
        <begin position="131"/>
        <end position="134"/>
    </location>
    <ligand>
        <name>S-adenosyl-L-methionine</name>
        <dbReference type="ChEBI" id="CHEBI:59789"/>
    </ligand>
</feature>
<organism evidence="11">
    <name type="scientific">Brachypodium distachyon</name>
    <name type="common">Purple false brome</name>
    <name type="synonym">Trachynia distachya</name>
    <dbReference type="NCBI Taxonomy" id="15368"/>
    <lineage>
        <taxon>Eukaryota</taxon>
        <taxon>Viridiplantae</taxon>
        <taxon>Streptophyta</taxon>
        <taxon>Embryophyta</taxon>
        <taxon>Tracheophyta</taxon>
        <taxon>Spermatophyta</taxon>
        <taxon>Magnoliopsida</taxon>
        <taxon>Liliopsida</taxon>
        <taxon>Poales</taxon>
        <taxon>Poaceae</taxon>
        <taxon>BOP clade</taxon>
        <taxon>Pooideae</taxon>
        <taxon>Stipodae</taxon>
        <taxon>Brachypodieae</taxon>
        <taxon>Brachypodium</taxon>
    </lineage>
</organism>
<evidence type="ECO:0000256" key="4">
    <source>
        <dbReference type="ARBA" id="ARBA00022679"/>
    </source>
</evidence>
<evidence type="ECO:0000256" key="7">
    <source>
        <dbReference type="ARBA" id="ARBA00023242"/>
    </source>
</evidence>
<keyword evidence="4 8" id="KW-0808">Transferase</keyword>
<dbReference type="AlphaFoldDB" id="I1IWL0"/>
<name>I1IWL0_BRADI</name>
<feature type="binding site" evidence="9">
    <location>
        <position position="152"/>
    </location>
    <ligand>
        <name>S-adenosyl-L-methionine</name>
        <dbReference type="ChEBI" id="CHEBI:59789"/>
    </ligand>
</feature>
<keyword evidence="7" id="KW-0539">Nucleus</keyword>
<evidence type="ECO:0000313" key="13">
    <source>
        <dbReference type="Proteomes" id="UP000008810"/>
    </source>
</evidence>
<dbReference type="Proteomes" id="UP000008810">
    <property type="component" value="Chromosome 5"/>
</dbReference>
<dbReference type="Gramene" id="PNT60784">
    <property type="protein sequence ID" value="PNT60784"/>
    <property type="gene ID" value="BRADI_5g04790v3"/>
</dbReference>
<dbReference type="PANTHER" id="PTHR12133:SF2">
    <property type="entry name" value="TRNA (ADENINE(58)-N(1))-METHYLTRANSFERASE CATALYTIC SUBUNIT TRMT61A"/>
    <property type="match status" value="1"/>
</dbReference>
<dbReference type="InterPro" id="IPR029063">
    <property type="entry name" value="SAM-dependent_MTases_sf"/>
</dbReference>
<keyword evidence="6 8" id="KW-0819">tRNA processing</keyword>
<gene>
    <name evidence="12" type="primary">LOC100827733</name>
    <name evidence="11" type="ORF">BRADI_5g04790v3</name>
</gene>
<dbReference type="GO" id="GO:0005634">
    <property type="term" value="C:nucleus"/>
    <property type="evidence" value="ECO:0000318"/>
    <property type="project" value="GO_Central"/>
</dbReference>
<dbReference type="GO" id="GO:0031515">
    <property type="term" value="C:tRNA (m1A) methyltransferase complex"/>
    <property type="evidence" value="ECO:0000318"/>
    <property type="project" value="GO_Central"/>
</dbReference>
<dbReference type="STRING" id="15368.I1IWL0"/>
<reference evidence="11" key="2">
    <citation type="submission" date="2017-06" db="EMBL/GenBank/DDBJ databases">
        <title>WGS assembly of Brachypodium distachyon.</title>
        <authorList>
            <consortium name="The International Brachypodium Initiative"/>
            <person name="Lucas S."/>
            <person name="Harmon-Smith M."/>
            <person name="Lail K."/>
            <person name="Tice H."/>
            <person name="Grimwood J."/>
            <person name="Bruce D."/>
            <person name="Barry K."/>
            <person name="Shu S."/>
            <person name="Lindquist E."/>
            <person name="Wang M."/>
            <person name="Pitluck S."/>
            <person name="Vogel J.P."/>
            <person name="Garvin D.F."/>
            <person name="Mockler T.C."/>
            <person name="Schmutz J."/>
            <person name="Rokhsar D."/>
            <person name="Bevan M.W."/>
        </authorList>
    </citation>
    <scope>NUCLEOTIDE SEQUENCE</scope>
    <source>
        <strain evidence="11">Bd21</strain>
    </source>
</reference>
<evidence type="ECO:0000313" key="11">
    <source>
        <dbReference type="EMBL" id="KQJ82003.1"/>
    </source>
</evidence>
<comment type="subcellular location">
    <subcellularLocation>
        <location evidence="1">Nucleus</location>
    </subcellularLocation>
</comment>
<evidence type="ECO:0000256" key="3">
    <source>
        <dbReference type="ARBA" id="ARBA00022603"/>
    </source>
</evidence>
<dbReference type="InterPro" id="IPR014816">
    <property type="entry name" value="tRNA_MeTrfase_Gcd14"/>
</dbReference>
<protein>
    <recommendedName>
        <fullName evidence="2 8">tRNA (adenine(58)-N(1))-methyltransferase</fullName>
        <ecNumber evidence="2 8">2.1.1.220</ecNumber>
    </recommendedName>
</protein>
<proteinExistence type="inferred from homology"/>
<evidence type="ECO:0000313" key="12">
    <source>
        <dbReference type="EnsemblPlants" id="KQJ82003"/>
    </source>
</evidence>
<evidence type="ECO:0000256" key="1">
    <source>
        <dbReference type="ARBA" id="ARBA00004123"/>
    </source>
</evidence>
<comment type="similarity">
    <text evidence="8">Belongs to the class I-like SAM-binding methyltransferase superfamily. TRM61 family.</text>
</comment>
<dbReference type="EC" id="2.1.1.220" evidence="2 8"/>
<evidence type="ECO:0000256" key="2">
    <source>
        <dbReference type="ARBA" id="ARBA00012796"/>
    </source>
</evidence>
<dbReference type="KEGG" id="bdi:100827733"/>
<keyword evidence="13" id="KW-1185">Reference proteome</keyword>
<dbReference type="PANTHER" id="PTHR12133">
    <property type="entry name" value="TRNA (ADENINE(58)-N(1))-METHYLTRANSFERASE"/>
    <property type="match status" value="1"/>
</dbReference>
<dbReference type="HOGENOM" id="CLU_025402_4_2_1"/>
<dbReference type="Gene3D" id="3.40.50.150">
    <property type="entry name" value="Vaccinia Virus protein VP39"/>
    <property type="match status" value="1"/>
</dbReference>
<dbReference type="EnsemblPlants" id="KQJ82003">
    <property type="protein sequence ID" value="KQJ82003"/>
    <property type="gene ID" value="BRADI_5g04790v3"/>
</dbReference>
<dbReference type="GeneID" id="100827733"/>
<dbReference type="PIRSF" id="PIRSF017269">
    <property type="entry name" value="GCD14"/>
    <property type="match status" value="1"/>
</dbReference>
<feature type="binding site" evidence="9">
    <location>
        <position position="180"/>
    </location>
    <ligand>
        <name>S-adenosyl-L-methionine</name>
        <dbReference type="ChEBI" id="CHEBI:59789"/>
    </ligand>
</feature>
<dbReference type="PROSITE" id="PS51620">
    <property type="entry name" value="SAM_TRM61"/>
    <property type="match status" value="1"/>
</dbReference>
<sequence length="328" mass="35574">MMVPLDPANKPTSQRRIAEGDTVVVYERHDVMRAVTVAGGGVLQNRFGVFRHADWIGRQFGSKVFSSAGVGGKDGRKAGGGFVYLLAPTPELWTLVLSHRTQILYIADISLVVAYLELIPGCVVLESGTGSGSLTTSLARAVAPQGRVYTFDYHDQRASSAREDFEKNGLSSLIAVAVRDIQGEGFPDEHCGAADAVFLDLPQPWLAIPSAGTMLRQDGVLCSFSPCIEQVQRSCEAMRPFFTDIRTFEILLRTYDVNEGALKSATANEEANVGRLCKKKRKVRPAGEVLDSTQSSCVMVKPCNTARGHTGYLTFARRSVHGSQTEAT</sequence>
<dbReference type="Gene3D" id="3.10.330.20">
    <property type="match status" value="1"/>
</dbReference>
<dbReference type="InterPro" id="IPR049470">
    <property type="entry name" value="TRM61_C"/>
</dbReference>
<feature type="domain" description="tRNA (adenine(58)-N(1))-methyltransferase catalytic subunit TRM61 C-terminal" evidence="10">
    <location>
        <begin position="81"/>
        <end position="317"/>
    </location>
</feature>
<dbReference type="SUPFAM" id="SSF53335">
    <property type="entry name" value="S-adenosyl-L-methionine-dependent methyltransferases"/>
    <property type="match status" value="1"/>
</dbReference>
<dbReference type="eggNOG" id="KOG2915">
    <property type="taxonomic scope" value="Eukaryota"/>
</dbReference>
<reference evidence="11 12" key="1">
    <citation type="journal article" date="2010" name="Nature">
        <title>Genome sequencing and analysis of the model grass Brachypodium distachyon.</title>
        <authorList>
            <consortium name="International Brachypodium Initiative"/>
        </authorList>
    </citation>
    <scope>NUCLEOTIDE SEQUENCE [LARGE SCALE GENOMIC DNA]</scope>
    <source>
        <strain evidence="11">Bd21</strain>
        <strain evidence="12">cv. Bd21</strain>
    </source>
</reference>
<evidence type="ECO:0000256" key="6">
    <source>
        <dbReference type="ARBA" id="ARBA00022694"/>
    </source>
</evidence>
<reference evidence="12" key="3">
    <citation type="submission" date="2018-08" db="UniProtKB">
        <authorList>
            <consortium name="EnsemblPlants"/>
        </authorList>
    </citation>
    <scope>IDENTIFICATION</scope>
    <source>
        <strain evidence="12">cv. Bd21</strain>
    </source>
</reference>
<evidence type="ECO:0000256" key="5">
    <source>
        <dbReference type="ARBA" id="ARBA00022691"/>
    </source>
</evidence>
<keyword evidence="3 8" id="KW-0489">Methyltransferase</keyword>
<dbReference type="FunFam" id="3.10.330.20:FF:000004">
    <property type="entry name" value="tRNA (adenine(58)-N(1))-methyltransferase"/>
    <property type="match status" value="1"/>
</dbReference>